<dbReference type="RefSeq" id="WP_359791071.1">
    <property type="nucleotide sequence ID" value="NZ_JBEYBN010000041.1"/>
</dbReference>
<sequence>MTLRTDIPDGDPTLLPNYYECPDTYQPAPDHPPAVFLAGGITGVEDWQKPATIALARHGVIVLSTLAETLAATCAQLTQPRIG</sequence>
<name>A0ABV2Y0L7_9ACTN</name>
<gene>
    <name evidence="1" type="ORF">ABZ568_25875</name>
</gene>
<protein>
    <submittedName>
        <fullName evidence="1">Uncharacterized protein</fullName>
    </submittedName>
</protein>
<dbReference type="EMBL" id="JBEYBN010000041">
    <property type="protein sequence ID" value="MEU2269769.1"/>
    <property type="molecule type" value="Genomic_DNA"/>
</dbReference>
<reference evidence="1 2" key="1">
    <citation type="submission" date="2024-06" db="EMBL/GenBank/DDBJ databases">
        <title>The Natural Products Discovery Center: Release of the First 8490 Sequenced Strains for Exploring Actinobacteria Biosynthetic Diversity.</title>
        <authorList>
            <person name="Kalkreuter E."/>
            <person name="Kautsar S.A."/>
            <person name="Yang D."/>
            <person name="Bader C.D."/>
            <person name="Teijaro C.N."/>
            <person name="Fluegel L."/>
            <person name="Davis C.M."/>
            <person name="Simpson J.R."/>
            <person name="Lauterbach L."/>
            <person name="Steele A.D."/>
            <person name="Gui C."/>
            <person name="Meng S."/>
            <person name="Li G."/>
            <person name="Viehrig K."/>
            <person name="Ye F."/>
            <person name="Su P."/>
            <person name="Kiefer A.F."/>
            <person name="Nichols A."/>
            <person name="Cepeda A.J."/>
            <person name="Yan W."/>
            <person name="Fan B."/>
            <person name="Jiang Y."/>
            <person name="Adhikari A."/>
            <person name="Zheng C.-J."/>
            <person name="Schuster L."/>
            <person name="Cowan T.M."/>
            <person name="Smanski M.J."/>
            <person name="Chevrette M.G."/>
            <person name="De Carvalho L.P.S."/>
            <person name="Shen B."/>
        </authorList>
    </citation>
    <scope>NUCLEOTIDE SEQUENCE [LARGE SCALE GENOMIC DNA]</scope>
    <source>
        <strain evidence="1 2">NPDC019583</strain>
    </source>
</reference>
<dbReference type="Proteomes" id="UP001550603">
    <property type="component" value="Unassembled WGS sequence"/>
</dbReference>
<keyword evidence="2" id="KW-1185">Reference proteome</keyword>
<proteinExistence type="predicted"/>
<organism evidence="1 2">
    <name type="scientific">Streptomyces olindensis</name>
    <dbReference type="NCBI Taxonomy" id="358823"/>
    <lineage>
        <taxon>Bacteria</taxon>
        <taxon>Bacillati</taxon>
        <taxon>Actinomycetota</taxon>
        <taxon>Actinomycetes</taxon>
        <taxon>Kitasatosporales</taxon>
        <taxon>Streptomycetaceae</taxon>
        <taxon>Streptomyces</taxon>
    </lineage>
</organism>
<comment type="caution">
    <text evidence="1">The sequence shown here is derived from an EMBL/GenBank/DDBJ whole genome shotgun (WGS) entry which is preliminary data.</text>
</comment>
<evidence type="ECO:0000313" key="1">
    <source>
        <dbReference type="EMBL" id="MEU2269769.1"/>
    </source>
</evidence>
<evidence type="ECO:0000313" key="2">
    <source>
        <dbReference type="Proteomes" id="UP001550603"/>
    </source>
</evidence>
<accession>A0ABV2Y0L7</accession>